<dbReference type="PANTHER" id="PTHR42924">
    <property type="entry name" value="EXONUCLEASE"/>
    <property type="match status" value="1"/>
</dbReference>
<name>A0A1Y5HUE7_OLEAN</name>
<sequence>MASQIDLHCHTTASDGALAPEVLIDRAIERNIETLAITDHDTMAGYRQVRDYAKERGLSLIPGIELSSQWRGIGIHVVGLNMDPSHPVIVEAERSQTVVRRERAKTIAQRLEKKLQKEIDFSAVEALAGGEVGRPHFAQYLVEQGMVSDRQTAFKKYLGAGKIGDVKSGWPEMEEVVRWIVESGGQAVLAHPHHYKLTRTKLLDCVAAFQHAGGQAMEICCGLMDRNQSGQLKKIAQDEGLLGSCGSDFHGPNKFGLDLGVMPPFPTVDEVAGVWTRF</sequence>
<evidence type="ECO:0000259" key="1">
    <source>
        <dbReference type="SMART" id="SM00481"/>
    </source>
</evidence>
<dbReference type="AlphaFoldDB" id="A0A1Y5HUE7"/>
<protein>
    <recommendedName>
        <fullName evidence="1">Polymerase/histidinol phosphatase N-terminal domain-containing protein</fullName>
    </recommendedName>
</protein>
<dbReference type="InterPro" id="IPR004013">
    <property type="entry name" value="PHP_dom"/>
</dbReference>
<dbReference type="SMART" id="SM00481">
    <property type="entry name" value="POLIIIAc"/>
    <property type="match status" value="1"/>
</dbReference>
<gene>
    <name evidence="2" type="ORF">A9R00_07800</name>
</gene>
<dbReference type="InterPro" id="IPR052018">
    <property type="entry name" value="PHP_domain"/>
</dbReference>
<dbReference type="Gene3D" id="3.20.20.140">
    <property type="entry name" value="Metal-dependent hydrolases"/>
    <property type="match status" value="1"/>
</dbReference>
<dbReference type="Gene3D" id="1.10.150.650">
    <property type="match status" value="1"/>
</dbReference>
<dbReference type="Proteomes" id="UP000227088">
    <property type="component" value="Unassembled WGS sequence"/>
</dbReference>
<evidence type="ECO:0000313" key="2">
    <source>
        <dbReference type="EMBL" id="OUS40097.1"/>
    </source>
</evidence>
<dbReference type="Pfam" id="PF02811">
    <property type="entry name" value="PHP"/>
    <property type="match status" value="1"/>
</dbReference>
<feature type="domain" description="Polymerase/histidinol phosphatase N-terminal" evidence="1">
    <location>
        <begin position="5"/>
        <end position="70"/>
    </location>
</feature>
<reference evidence="3" key="1">
    <citation type="journal article" date="2017" name="Proc. Natl. Acad. Sci. U.S.A.">
        <title>Simulation of Deepwater Horizon oil plume reveals substrate specialization within a complex community of hydrocarbon degraders.</title>
        <authorList>
            <person name="Hu P."/>
            <person name="Dubinsky E.A."/>
            <person name="Probst A.J."/>
            <person name="Wang J."/>
            <person name="Sieber C.M.K."/>
            <person name="Tom L.M."/>
            <person name="Gardinali P."/>
            <person name="Banfield J.F."/>
            <person name="Atlas R.M."/>
            <person name="Andersen G.L."/>
        </authorList>
    </citation>
    <scope>NUCLEOTIDE SEQUENCE [LARGE SCALE GENOMIC DNA]</scope>
</reference>
<dbReference type="InterPro" id="IPR003141">
    <property type="entry name" value="Pol/His_phosphatase_N"/>
</dbReference>
<dbReference type="SUPFAM" id="SSF89550">
    <property type="entry name" value="PHP domain-like"/>
    <property type="match status" value="1"/>
</dbReference>
<dbReference type="InterPro" id="IPR016195">
    <property type="entry name" value="Pol/histidinol_Pase-like"/>
</dbReference>
<dbReference type="GO" id="GO:0035312">
    <property type="term" value="F:5'-3' DNA exonuclease activity"/>
    <property type="evidence" value="ECO:0007669"/>
    <property type="project" value="TreeGrafter"/>
</dbReference>
<dbReference type="PANTHER" id="PTHR42924:SF3">
    <property type="entry name" value="POLYMERASE_HISTIDINOL PHOSPHATASE N-TERMINAL DOMAIN-CONTAINING PROTEIN"/>
    <property type="match status" value="1"/>
</dbReference>
<organism evidence="2 3">
    <name type="scientific">Oleispira antarctica</name>
    <dbReference type="NCBI Taxonomy" id="188908"/>
    <lineage>
        <taxon>Bacteria</taxon>
        <taxon>Pseudomonadati</taxon>
        <taxon>Pseudomonadota</taxon>
        <taxon>Gammaproteobacteria</taxon>
        <taxon>Oceanospirillales</taxon>
        <taxon>Oceanospirillaceae</taxon>
        <taxon>Oleispira</taxon>
    </lineage>
</organism>
<evidence type="ECO:0000313" key="3">
    <source>
        <dbReference type="Proteomes" id="UP000227088"/>
    </source>
</evidence>
<proteinExistence type="predicted"/>
<comment type="caution">
    <text evidence="2">The sequence shown here is derived from an EMBL/GenBank/DDBJ whole genome shotgun (WGS) entry which is preliminary data.</text>
</comment>
<dbReference type="EMBL" id="MABE01000438">
    <property type="protein sequence ID" value="OUS40097.1"/>
    <property type="molecule type" value="Genomic_DNA"/>
</dbReference>
<dbReference type="GO" id="GO:0004534">
    <property type="term" value="F:5'-3' RNA exonuclease activity"/>
    <property type="evidence" value="ECO:0007669"/>
    <property type="project" value="TreeGrafter"/>
</dbReference>
<dbReference type="CDD" id="cd07438">
    <property type="entry name" value="PHP_HisPPase_AMP"/>
    <property type="match status" value="1"/>
</dbReference>
<accession>A0A1Y5HUE7</accession>